<dbReference type="HOGENOM" id="CLU_076608_0_0_12"/>
<dbReference type="eggNOG" id="COG5464">
    <property type="taxonomic scope" value="Bacteria"/>
</dbReference>
<reference evidence="3" key="1">
    <citation type="submission" date="2009-12" db="EMBL/GenBank/DDBJ databases">
        <title>Complete sequence of Treponema primitia strain ZAS-2.</title>
        <authorList>
            <person name="Tetu S.G."/>
            <person name="Matson E."/>
            <person name="Ren Q."/>
            <person name="Seshadri R."/>
            <person name="Elbourne L."/>
            <person name="Hassan K.A."/>
            <person name="Durkin A."/>
            <person name="Radune D."/>
            <person name="Mohamoud Y."/>
            <person name="Shay R."/>
            <person name="Jin S."/>
            <person name="Zhang X."/>
            <person name="Lucey K."/>
            <person name="Ballor N.R."/>
            <person name="Ottesen E."/>
            <person name="Rosenthal R."/>
            <person name="Allen A."/>
            <person name="Leadbetter J.R."/>
            <person name="Paulsen I.T."/>
        </authorList>
    </citation>
    <scope>NUCLEOTIDE SEQUENCE [LARGE SCALE GENOMIC DNA]</scope>
    <source>
        <strain evidence="3">ATCC BAA-887 / DSM 12427 / ZAS-2</strain>
    </source>
</reference>
<feature type="region of interest" description="Disordered" evidence="1">
    <location>
        <begin position="294"/>
        <end position="322"/>
    </location>
</feature>
<sequence>MNNNEPDKPAENPVPKKPIQIKAEDDLLDITRDPVFKAVLIRDSPGSRNALRCLVSAAIDQPVTVLSVTANEPPVNNLRDREIRYDIAVKFNDGSLGDIEMTLYPDTHEHLRQEYYLARLFTTQDIKGIEHHYKDLQPAWQISILGKNIHNDQALVHRFRYYDQENNLSFNGLTAIINIELKKAEQFLDKPIPAMTPIERWSVFFQYALDPERLDLINEILNYDEGVAMATAELLTVSEDERERARIEHELKNQLDWQSGMTNARLEGEDTGYKLAKMEYDGIIQTLKAEREQAEQEREQAKQERQQAEQKRRESVQNLRGLGLGDGQITQALGLSPEEVSEYL</sequence>
<name>F5YKB6_TREPZ</name>
<dbReference type="Proteomes" id="UP000009223">
    <property type="component" value="Chromosome"/>
</dbReference>
<evidence type="ECO:0000256" key="1">
    <source>
        <dbReference type="SAM" id="MobiDB-lite"/>
    </source>
</evidence>
<dbReference type="KEGG" id="tpi:TREPR_3299"/>
<organism evidence="2 3">
    <name type="scientific">Treponema primitia (strain ATCC BAA-887 / DSM 12427 / ZAS-2)</name>
    <dbReference type="NCBI Taxonomy" id="545694"/>
    <lineage>
        <taxon>Bacteria</taxon>
        <taxon>Pseudomonadati</taxon>
        <taxon>Spirochaetota</taxon>
        <taxon>Spirochaetia</taxon>
        <taxon>Spirochaetales</taxon>
        <taxon>Treponemataceae</taxon>
        <taxon>Treponema</taxon>
    </lineage>
</organism>
<dbReference type="PANTHER" id="PTHR41317:SF1">
    <property type="entry name" value="PD-(D_E)XK NUCLEASE FAMILY TRANSPOSASE"/>
    <property type="match status" value="1"/>
</dbReference>
<gene>
    <name evidence="2" type="ordered locus">TREPR_3299</name>
</gene>
<evidence type="ECO:0000313" key="2">
    <source>
        <dbReference type="EMBL" id="AEF86477.1"/>
    </source>
</evidence>
<dbReference type="STRING" id="545694.TREPR_3299"/>
<dbReference type="RefSeq" id="WP_015706977.1">
    <property type="nucleotide sequence ID" value="NC_015578.1"/>
</dbReference>
<evidence type="ECO:0008006" key="4">
    <source>
        <dbReference type="Google" id="ProtNLM"/>
    </source>
</evidence>
<dbReference type="EMBL" id="CP001843">
    <property type="protein sequence ID" value="AEF86477.1"/>
    <property type="molecule type" value="Genomic_DNA"/>
</dbReference>
<dbReference type="Pfam" id="PF12784">
    <property type="entry name" value="PDDEXK_2"/>
    <property type="match status" value="1"/>
</dbReference>
<keyword evidence="3" id="KW-1185">Reference proteome</keyword>
<protein>
    <recommendedName>
        <fullName evidence="4">Rpn family recombination-promoting nuclease/putative transposase</fullName>
    </recommendedName>
</protein>
<proteinExistence type="predicted"/>
<evidence type="ECO:0000313" key="3">
    <source>
        <dbReference type="Proteomes" id="UP000009223"/>
    </source>
</evidence>
<dbReference type="OrthoDB" id="9803508at2"/>
<dbReference type="PANTHER" id="PTHR41317">
    <property type="entry name" value="PD-(D_E)XK NUCLEASE FAMILY TRANSPOSASE"/>
    <property type="match status" value="1"/>
</dbReference>
<dbReference type="AlphaFoldDB" id="F5YKB6"/>
<reference evidence="2 3" key="2">
    <citation type="journal article" date="2011" name="ISME J.">
        <title>RNA-seq reveals cooperative metabolic interactions between two termite-gut spirochete species in co-culture.</title>
        <authorList>
            <person name="Rosenthal A.Z."/>
            <person name="Matson E.G."/>
            <person name="Eldar A."/>
            <person name="Leadbetter J.R."/>
        </authorList>
    </citation>
    <scope>NUCLEOTIDE SEQUENCE [LARGE SCALE GENOMIC DNA]</scope>
    <source>
        <strain evidence="3">ATCC BAA-887 / DSM 12427 / ZAS-2</strain>
    </source>
</reference>
<feature type="compositionally biased region" description="Basic and acidic residues" evidence="1">
    <location>
        <begin position="294"/>
        <end position="315"/>
    </location>
</feature>
<accession>F5YKB6</accession>